<evidence type="ECO:0000256" key="6">
    <source>
        <dbReference type="ARBA" id="ARBA00022989"/>
    </source>
</evidence>
<keyword evidence="6 8" id="KW-1133">Transmembrane helix</keyword>
<feature type="transmembrane region" description="Helical" evidence="8">
    <location>
        <begin position="21"/>
        <end position="41"/>
    </location>
</feature>
<name>A0A4P8YNG4_9ENTR</name>
<evidence type="ECO:0000256" key="5">
    <source>
        <dbReference type="ARBA" id="ARBA00022692"/>
    </source>
</evidence>
<feature type="transmembrane region" description="Helical" evidence="8">
    <location>
        <begin position="103"/>
        <end position="122"/>
    </location>
</feature>
<dbReference type="GO" id="GO:0005886">
    <property type="term" value="C:plasma membrane"/>
    <property type="evidence" value="ECO:0007669"/>
    <property type="project" value="UniProtKB-SubCell"/>
</dbReference>
<evidence type="ECO:0000256" key="4">
    <source>
        <dbReference type="ARBA" id="ARBA00022475"/>
    </source>
</evidence>
<dbReference type="RefSeq" id="WP_138098920.1">
    <property type="nucleotide sequence ID" value="NZ_CP040428.1"/>
</dbReference>
<dbReference type="PANTHER" id="PTHR42810">
    <property type="entry name" value="PURINE PERMEASE C1399.01C-RELATED"/>
    <property type="match status" value="1"/>
</dbReference>
<dbReference type="InterPro" id="IPR017588">
    <property type="entry name" value="UacT-like"/>
</dbReference>
<evidence type="ECO:0000256" key="7">
    <source>
        <dbReference type="ARBA" id="ARBA00023136"/>
    </source>
</evidence>
<proteinExistence type="inferred from homology"/>
<keyword evidence="4" id="KW-1003">Cell membrane</keyword>
<dbReference type="AlphaFoldDB" id="A0A4P8YNG4"/>
<evidence type="ECO:0000256" key="8">
    <source>
        <dbReference type="SAM" id="Phobius"/>
    </source>
</evidence>
<feature type="transmembrane region" description="Helical" evidence="8">
    <location>
        <begin position="377"/>
        <end position="399"/>
    </location>
</feature>
<reference evidence="9 10" key="1">
    <citation type="submission" date="2019-05" db="EMBL/GenBank/DDBJ databases">
        <title>Complete genome sequence of Izhakiella calystegiae KSNA2, an endophyte isolated from beach morning glory (Calystegia soldanella).</title>
        <authorList>
            <person name="Jiang L."/>
            <person name="Jeong J.C."/>
            <person name="Kim C.Y."/>
            <person name="Kim D.H."/>
            <person name="Kim S.W."/>
            <person name="Lee j."/>
        </authorList>
    </citation>
    <scope>NUCLEOTIDE SEQUENCE [LARGE SCALE GENOMIC DNA]</scope>
    <source>
        <strain evidence="9 10">KSNA2</strain>
    </source>
</reference>
<feature type="transmembrane region" description="Helical" evidence="8">
    <location>
        <begin position="239"/>
        <end position="263"/>
    </location>
</feature>
<protein>
    <submittedName>
        <fullName evidence="9">Purine permease</fullName>
    </submittedName>
</protein>
<evidence type="ECO:0000256" key="2">
    <source>
        <dbReference type="ARBA" id="ARBA00008821"/>
    </source>
</evidence>
<comment type="similarity">
    <text evidence="2">Belongs to the nucleobase:cation symporter-2 (NCS2) (TC 2.A.40) family.</text>
</comment>
<feature type="transmembrane region" description="Helical" evidence="8">
    <location>
        <begin position="193"/>
        <end position="219"/>
    </location>
</feature>
<keyword evidence="7 8" id="KW-0472">Membrane</keyword>
<evidence type="ECO:0000256" key="3">
    <source>
        <dbReference type="ARBA" id="ARBA00022448"/>
    </source>
</evidence>
<dbReference type="OrthoDB" id="9805749at2"/>
<feature type="transmembrane region" description="Helical" evidence="8">
    <location>
        <begin position="405"/>
        <end position="425"/>
    </location>
</feature>
<dbReference type="GO" id="GO:0042907">
    <property type="term" value="F:xanthine transmembrane transporter activity"/>
    <property type="evidence" value="ECO:0007669"/>
    <property type="project" value="TreeGrafter"/>
</dbReference>
<keyword evidence="3" id="KW-0813">Transport</keyword>
<keyword evidence="5 8" id="KW-0812">Transmembrane</keyword>
<dbReference type="KEGG" id="izh:FEM41_23565"/>
<accession>A0A4P8YNG4</accession>
<feature type="transmembrane region" description="Helical" evidence="8">
    <location>
        <begin position="316"/>
        <end position="339"/>
    </location>
</feature>
<feature type="transmembrane region" description="Helical" evidence="8">
    <location>
        <begin position="78"/>
        <end position="97"/>
    </location>
</feature>
<feature type="transmembrane region" description="Helical" evidence="8">
    <location>
        <begin position="167"/>
        <end position="186"/>
    </location>
</feature>
<dbReference type="EMBL" id="CP040428">
    <property type="protein sequence ID" value="QCT22411.1"/>
    <property type="molecule type" value="Genomic_DNA"/>
</dbReference>
<evidence type="ECO:0000313" key="10">
    <source>
        <dbReference type="Proteomes" id="UP000302163"/>
    </source>
</evidence>
<dbReference type="NCBIfam" id="NF037981">
    <property type="entry name" value="NCS2_1"/>
    <property type="match status" value="1"/>
</dbReference>
<feature type="transmembrane region" description="Helical" evidence="8">
    <location>
        <begin position="129"/>
        <end position="155"/>
    </location>
</feature>
<dbReference type="InterPro" id="IPR006043">
    <property type="entry name" value="NCS2"/>
</dbReference>
<comment type="subcellular location">
    <subcellularLocation>
        <location evidence="1">Cell membrane</location>
        <topology evidence="1">Multi-pass membrane protein</topology>
    </subcellularLocation>
</comment>
<keyword evidence="10" id="KW-1185">Reference proteome</keyword>
<dbReference type="InterPro" id="IPR006042">
    <property type="entry name" value="Xan_ur_permease"/>
</dbReference>
<dbReference type="NCBIfam" id="TIGR00801">
    <property type="entry name" value="ncs2"/>
    <property type="match status" value="1"/>
</dbReference>
<gene>
    <name evidence="9" type="ORF">FEM41_23565</name>
</gene>
<dbReference type="Pfam" id="PF00860">
    <property type="entry name" value="Xan_ur_permease"/>
    <property type="match status" value="1"/>
</dbReference>
<organism evidence="9 10">
    <name type="scientific">Jejubacter calystegiae</name>
    <dbReference type="NCBI Taxonomy" id="2579935"/>
    <lineage>
        <taxon>Bacteria</taxon>
        <taxon>Pseudomonadati</taxon>
        <taxon>Pseudomonadota</taxon>
        <taxon>Gammaproteobacteria</taxon>
        <taxon>Enterobacterales</taxon>
        <taxon>Enterobacteriaceae</taxon>
        <taxon>Jejubacter</taxon>
    </lineage>
</organism>
<dbReference type="NCBIfam" id="TIGR03173">
    <property type="entry name" value="pbuX"/>
    <property type="match status" value="1"/>
</dbReference>
<sequence>MSHSTLLQPQTPARRLLSLGLQHVLVMYAGTVTVPLILASAMQLDSATTVMLVSASLFTSGLATLLQSLGIGRFGARMPLIQGCSFIVLAPLVLIGQQYGLPAVFGATIGAGVFTLLAAPLFSRLLVLFPPLVIGCVITIIGLSLIPAAAIWLGGGNPDAADFGSPPQLLLGTGTLIFTLLLYAFCRGLMRSLSILIGMAVGTLAALLVGMADVSAVAAAPWFGVSLPFAFGMPQFEPAPIFVLCLSMIVVMTETTGNVLLIGRLTEQEIAPRRLADTLRADGLSTVIGGCLNSFPYNAFSQNAGVLMLTRVYDRYVLAAAGVILVLLGVFPKLGAVVATIPRPVLGGVGLLMFGMTLSAGIQELKRVDFSNERNVLIVAISISVGTLPMAFPALFHALSSELQLLLGSGIFIGGATAVLLNLLLNRPAPEAQGGIQ</sequence>
<feature type="transmembrane region" description="Helical" evidence="8">
    <location>
        <begin position="47"/>
        <end position="66"/>
    </location>
</feature>
<dbReference type="PANTHER" id="PTHR42810:SF4">
    <property type="entry name" value="URIC ACID TRANSPORTER UACT"/>
    <property type="match status" value="1"/>
</dbReference>
<dbReference type="Proteomes" id="UP000302163">
    <property type="component" value="Chromosome"/>
</dbReference>
<evidence type="ECO:0000313" key="9">
    <source>
        <dbReference type="EMBL" id="QCT22411.1"/>
    </source>
</evidence>
<feature type="transmembrane region" description="Helical" evidence="8">
    <location>
        <begin position="345"/>
        <end position="365"/>
    </location>
</feature>
<evidence type="ECO:0000256" key="1">
    <source>
        <dbReference type="ARBA" id="ARBA00004651"/>
    </source>
</evidence>